<evidence type="ECO:0000256" key="2">
    <source>
        <dbReference type="ARBA" id="ARBA00022598"/>
    </source>
</evidence>
<dbReference type="GeneID" id="79317702"/>
<dbReference type="Gene3D" id="3.30.300.30">
    <property type="match status" value="1"/>
</dbReference>
<name>A0ABD6AG02_9EURY</name>
<dbReference type="InterPro" id="IPR042099">
    <property type="entry name" value="ANL_N_sf"/>
</dbReference>
<dbReference type="PROSITE" id="PS00455">
    <property type="entry name" value="AMP_BINDING"/>
    <property type="match status" value="1"/>
</dbReference>
<keyword evidence="8" id="KW-1185">Reference proteome</keyword>
<keyword evidence="2" id="KW-0436">Ligase</keyword>
<dbReference type="RefSeq" id="WP_276306069.1">
    <property type="nucleotide sequence ID" value="NZ_CP119993.1"/>
</dbReference>
<evidence type="ECO:0000259" key="6">
    <source>
        <dbReference type="Pfam" id="PF13193"/>
    </source>
</evidence>
<evidence type="ECO:0000256" key="4">
    <source>
        <dbReference type="ARBA" id="ARBA00022840"/>
    </source>
</evidence>
<protein>
    <submittedName>
        <fullName evidence="7">Acyl-CoA synthetase</fullName>
    </submittedName>
</protein>
<evidence type="ECO:0000259" key="5">
    <source>
        <dbReference type="Pfam" id="PF00501"/>
    </source>
</evidence>
<comment type="caution">
    <text evidence="7">The sequence shown here is derived from an EMBL/GenBank/DDBJ whole genome shotgun (WGS) entry which is preliminary data.</text>
</comment>
<evidence type="ECO:0000313" key="7">
    <source>
        <dbReference type="EMBL" id="MFC7319107.1"/>
    </source>
</evidence>
<dbReference type="InterPro" id="IPR051087">
    <property type="entry name" value="Mitochondrial_ACSM"/>
</dbReference>
<dbReference type="InterPro" id="IPR020845">
    <property type="entry name" value="AMP-binding_CS"/>
</dbReference>
<keyword evidence="4" id="KW-0067">ATP-binding</keyword>
<dbReference type="GO" id="GO:0005524">
    <property type="term" value="F:ATP binding"/>
    <property type="evidence" value="ECO:0007669"/>
    <property type="project" value="UniProtKB-KW"/>
</dbReference>
<dbReference type="Pfam" id="PF13193">
    <property type="entry name" value="AMP-binding_C"/>
    <property type="match status" value="1"/>
</dbReference>
<gene>
    <name evidence="7" type="ORF">ACFQPE_20265</name>
</gene>
<dbReference type="Gene3D" id="3.40.50.12780">
    <property type="entry name" value="N-terminal domain of ligase-like"/>
    <property type="match status" value="1"/>
</dbReference>
<dbReference type="InterPro" id="IPR025110">
    <property type="entry name" value="AMP-bd_C"/>
</dbReference>
<reference evidence="7 8" key="1">
    <citation type="journal article" date="2019" name="Int. J. Syst. Evol. Microbiol.">
        <title>The Global Catalogue of Microorganisms (GCM) 10K type strain sequencing project: providing services to taxonomists for standard genome sequencing and annotation.</title>
        <authorList>
            <consortium name="The Broad Institute Genomics Platform"/>
            <consortium name="The Broad Institute Genome Sequencing Center for Infectious Disease"/>
            <person name="Wu L."/>
            <person name="Ma J."/>
        </authorList>
    </citation>
    <scope>NUCLEOTIDE SEQUENCE [LARGE SCALE GENOMIC DNA]</scope>
    <source>
        <strain evidence="7 8">PSR21</strain>
    </source>
</reference>
<accession>A0ABD6AG02</accession>
<sequence>MKRVDTYDDLRKEFSWDKYRDACDWDGRTELNMGHESVDKHRDDRSRVALIWLDEDGTEEPYTFGEITRESNKFANAVTELGVSEGSRVFTHLPRIPEHYASMLGVMKAGAIFGSINERYGVDGVNHRLADSEADTILTTPANLEKIQKATADIDSIEDIVVVDRNDVGYDGDHVDYYELVEGADETFETVRTGPEDPALLYYTSGTTGPAKGVVHGHRFALGNAAFLDQPADLEEDDLYWLTADPGWLTGLNMLGAWFWGVPVVIYAGEFDPEMWVNILNDYPITVLWSVPTAYRMLKDRDELFEGKDIDLRNMLSIGEPLNAPVIEWARERFGTPILDGYGTSETYGTVVSNFPFMEVKPGSMGRPYPGIDVKLVEPGTLEEVEQGEIGEIAVREFPSSFQRYWNRDKETAERIRDGWILTDDLAEMDDDGYFWFQGRADDVILSAGYRIGPFDIESTLVDHESVAEAAVVPKADKQRGNIIVAFVVPSKSAPLDDDLKADIQRFVKEKLAAHEYPRDIRFVDELPKTMTGKIRRTELKEQMRRDKN</sequence>
<evidence type="ECO:0000313" key="8">
    <source>
        <dbReference type="Proteomes" id="UP001596547"/>
    </source>
</evidence>
<keyword evidence="3" id="KW-0547">Nucleotide-binding</keyword>
<evidence type="ECO:0000256" key="3">
    <source>
        <dbReference type="ARBA" id="ARBA00022741"/>
    </source>
</evidence>
<dbReference type="SUPFAM" id="SSF56801">
    <property type="entry name" value="Acetyl-CoA synthetase-like"/>
    <property type="match status" value="1"/>
</dbReference>
<dbReference type="Proteomes" id="UP001596547">
    <property type="component" value="Unassembled WGS sequence"/>
</dbReference>
<comment type="similarity">
    <text evidence="1">Belongs to the ATP-dependent AMP-binding enzyme family.</text>
</comment>
<dbReference type="EMBL" id="JBHTBF010000003">
    <property type="protein sequence ID" value="MFC7319107.1"/>
    <property type="molecule type" value="Genomic_DNA"/>
</dbReference>
<feature type="domain" description="AMP-dependent synthetase/ligase" evidence="5">
    <location>
        <begin position="45"/>
        <end position="406"/>
    </location>
</feature>
<evidence type="ECO:0000256" key="1">
    <source>
        <dbReference type="ARBA" id="ARBA00006432"/>
    </source>
</evidence>
<organism evidence="7 8">
    <name type="scientific">Halomarina halobia</name>
    <dbReference type="NCBI Taxonomy" id="3033386"/>
    <lineage>
        <taxon>Archaea</taxon>
        <taxon>Methanobacteriati</taxon>
        <taxon>Methanobacteriota</taxon>
        <taxon>Stenosarchaea group</taxon>
        <taxon>Halobacteria</taxon>
        <taxon>Halobacteriales</taxon>
        <taxon>Natronomonadaceae</taxon>
        <taxon>Halomarina</taxon>
    </lineage>
</organism>
<feature type="domain" description="AMP-binding enzyme C-terminal" evidence="6">
    <location>
        <begin position="457"/>
        <end position="534"/>
    </location>
</feature>
<dbReference type="GO" id="GO:0016878">
    <property type="term" value="F:acid-thiol ligase activity"/>
    <property type="evidence" value="ECO:0007669"/>
    <property type="project" value="UniProtKB-ARBA"/>
</dbReference>
<proteinExistence type="inferred from homology"/>
<dbReference type="InterPro" id="IPR000873">
    <property type="entry name" value="AMP-dep_synth/lig_dom"/>
</dbReference>
<dbReference type="InterPro" id="IPR045851">
    <property type="entry name" value="AMP-bd_C_sf"/>
</dbReference>
<dbReference type="Pfam" id="PF00501">
    <property type="entry name" value="AMP-binding"/>
    <property type="match status" value="1"/>
</dbReference>
<dbReference type="GO" id="GO:0016405">
    <property type="term" value="F:CoA-ligase activity"/>
    <property type="evidence" value="ECO:0007669"/>
    <property type="project" value="UniProtKB-ARBA"/>
</dbReference>
<dbReference type="PANTHER" id="PTHR43605">
    <property type="entry name" value="ACYL-COENZYME A SYNTHETASE"/>
    <property type="match status" value="1"/>
</dbReference>
<dbReference type="AlphaFoldDB" id="A0ABD6AG02"/>
<dbReference type="PANTHER" id="PTHR43605:SF10">
    <property type="entry name" value="ACYL-COA SYNTHETASE MEDIUM CHAIN FAMILY MEMBER 3"/>
    <property type="match status" value="1"/>
</dbReference>